<feature type="compositionally biased region" description="Polar residues" evidence="1">
    <location>
        <begin position="422"/>
        <end position="434"/>
    </location>
</feature>
<feature type="compositionally biased region" description="Low complexity" evidence="1">
    <location>
        <begin position="437"/>
        <end position="451"/>
    </location>
</feature>
<feature type="region of interest" description="Disordered" evidence="1">
    <location>
        <begin position="28"/>
        <end position="53"/>
    </location>
</feature>
<dbReference type="InterPro" id="IPR021416">
    <property type="entry name" value="DUF3048_N"/>
</dbReference>
<evidence type="ECO:0000259" key="4">
    <source>
        <dbReference type="Pfam" id="PF17479"/>
    </source>
</evidence>
<dbReference type="Pfam" id="PF17479">
    <property type="entry name" value="DUF3048_C"/>
    <property type="match status" value="1"/>
</dbReference>
<feature type="compositionally biased region" description="Acidic residues" evidence="1">
    <location>
        <begin position="497"/>
        <end position="506"/>
    </location>
</feature>
<dbReference type="PROSITE" id="PS51257">
    <property type="entry name" value="PROKAR_LIPOPROTEIN"/>
    <property type="match status" value="1"/>
</dbReference>
<dbReference type="Gene3D" id="3.50.90.10">
    <property type="entry name" value="YerB-like"/>
    <property type="match status" value="1"/>
</dbReference>
<feature type="domain" description="DUF3048" evidence="4">
    <location>
        <begin position="256"/>
        <end position="377"/>
    </location>
</feature>
<name>A0A9D2BW75_9FIRM</name>
<dbReference type="SUPFAM" id="SSF159774">
    <property type="entry name" value="YerB-like"/>
    <property type="match status" value="1"/>
</dbReference>
<dbReference type="EMBL" id="DXEI01000154">
    <property type="protein sequence ID" value="HIX95812.1"/>
    <property type="molecule type" value="Genomic_DNA"/>
</dbReference>
<evidence type="ECO:0000256" key="1">
    <source>
        <dbReference type="SAM" id="MobiDB-lite"/>
    </source>
</evidence>
<evidence type="ECO:0000313" key="5">
    <source>
        <dbReference type="EMBL" id="HIX95812.1"/>
    </source>
</evidence>
<sequence>MKRKLLFVLAVLSLCMVLAACKKTEEQPAATPAPEAAATPEPTLPPYEANVLTGEPRDADYKDQRITAVMVNNIVAARPQRGLSKADILFEIKVEGGITRFMPMYTDYEDIGEVGPVRSGRDQFFRLILPWQALYIHEGQSVVMQQYAIDYSYGNLNNNDGAHGFRDYGRVNWAGASYNNGTLALEHTMYTDSENIGAYIADNGVDMDRTYNSTFFNFVDYRTGGTRDLSASLDSAYSDKYGPIVGDGEYIEIEHSPSYRTRFIYDAATNTYKMQQNYSDGQWRDTVDEAADNTVLSFPNVIVLYTDIHTYPGHEAKDLQYAEYAWGGVGYYCYGGKCEKIYWQKGTPLEALRLYYLTEDGQCSDTPLEVNIGKSYVAVTDVDYAENFVHSTLDGVDLSTATTKTYESSYVEDDAQAGETLGMSTDDLTTSATGSGEAETTAPVEETAPVEQTAPVEESAPVEQTVTEEAPVEEPPVEEAPPVEETPVEQPVTEEAPPADDPEAVG</sequence>
<organism evidence="5 6">
    <name type="scientific">Candidatus Gemmiger excrementipullorum</name>
    <dbReference type="NCBI Taxonomy" id="2838610"/>
    <lineage>
        <taxon>Bacteria</taxon>
        <taxon>Bacillati</taxon>
        <taxon>Bacillota</taxon>
        <taxon>Clostridia</taxon>
        <taxon>Eubacteriales</taxon>
        <taxon>Gemmiger</taxon>
    </lineage>
</organism>
<comment type="caution">
    <text evidence="5">The sequence shown here is derived from an EMBL/GenBank/DDBJ whole genome shotgun (WGS) entry which is preliminary data.</text>
</comment>
<reference evidence="5" key="1">
    <citation type="journal article" date="2021" name="PeerJ">
        <title>Extensive microbial diversity within the chicken gut microbiome revealed by metagenomics and culture.</title>
        <authorList>
            <person name="Gilroy R."/>
            <person name="Ravi A."/>
            <person name="Getino M."/>
            <person name="Pursley I."/>
            <person name="Horton D.L."/>
            <person name="Alikhan N.F."/>
            <person name="Baker D."/>
            <person name="Gharbi K."/>
            <person name="Hall N."/>
            <person name="Watson M."/>
            <person name="Adriaenssens E.M."/>
            <person name="Foster-Nyarko E."/>
            <person name="Jarju S."/>
            <person name="Secka A."/>
            <person name="Antonio M."/>
            <person name="Oren A."/>
            <person name="Chaudhuri R.R."/>
            <person name="La Ragione R."/>
            <person name="Hildebrand F."/>
            <person name="Pallen M.J."/>
        </authorList>
    </citation>
    <scope>NUCLEOTIDE SEQUENCE</scope>
    <source>
        <strain evidence="5">ChiHecec2B26-7398</strain>
    </source>
</reference>
<feature type="domain" description="DUF3048" evidence="3">
    <location>
        <begin position="52"/>
        <end position="205"/>
    </location>
</feature>
<feature type="region of interest" description="Disordered" evidence="1">
    <location>
        <begin position="410"/>
        <end position="506"/>
    </location>
</feature>
<dbReference type="InterPro" id="IPR035328">
    <property type="entry name" value="DUF3048_C"/>
</dbReference>
<dbReference type="Proteomes" id="UP000886751">
    <property type="component" value="Unassembled WGS sequence"/>
</dbReference>
<feature type="compositionally biased region" description="Low complexity" evidence="1">
    <location>
        <begin position="28"/>
        <end position="49"/>
    </location>
</feature>
<evidence type="ECO:0000259" key="3">
    <source>
        <dbReference type="Pfam" id="PF11258"/>
    </source>
</evidence>
<dbReference type="InterPro" id="IPR023158">
    <property type="entry name" value="YerB-like_sf"/>
</dbReference>
<feature type="compositionally biased region" description="Low complexity" evidence="1">
    <location>
        <begin position="483"/>
        <end position="496"/>
    </location>
</feature>
<evidence type="ECO:0000256" key="2">
    <source>
        <dbReference type="SAM" id="SignalP"/>
    </source>
</evidence>
<protein>
    <submittedName>
        <fullName evidence="5">DUF3048 domain-containing protein</fullName>
    </submittedName>
</protein>
<proteinExistence type="predicted"/>
<dbReference type="Pfam" id="PF11258">
    <property type="entry name" value="DUF3048"/>
    <property type="match status" value="1"/>
</dbReference>
<evidence type="ECO:0000313" key="6">
    <source>
        <dbReference type="Proteomes" id="UP000886751"/>
    </source>
</evidence>
<feature type="signal peptide" evidence="2">
    <location>
        <begin position="1"/>
        <end position="19"/>
    </location>
</feature>
<feature type="chain" id="PRO_5038715382" evidence="2">
    <location>
        <begin position="20"/>
        <end position="506"/>
    </location>
</feature>
<dbReference type="AlphaFoldDB" id="A0A9D2BW75"/>
<reference evidence="5" key="2">
    <citation type="submission" date="2021-04" db="EMBL/GenBank/DDBJ databases">
        <authorList>
            <person name="Gilroy R."/>
        </authorList>
    </citation>
    <scope>NUCLEOTIDE SEQUENCE</scope>
    <source>
        <strain evidence="5">ChiHecec2B26-7398</strain>
    </source>
</reference>
<accession>A0A9D2BW75</accession>
<gene>
    <name evidence="5" type="ORF">H9846_10220</name>
</gene>
<keyword evidence="2" id="KW-0732">Signal</keyword>